<proteinExistence type="predicted"/>
<dbReference type="Proteomes" id="UP000305883">
    <property type="component" value="Unassembled WGS sequence"/>
</dbReference>
<protein>
    <submittedName>
        <fullName evidence="1">Uncharacterized protein</fullName>
    </submittedName>
</protein>
<dbReference type="EMBL" id="MWPZ01000005">
    <property type="protein sequence ID" value="TIC96970.1"/>
    <property type="molecule type" value="Genomic_DNA"/>
</dbReference>
<accession>A0A4T0VVZ6</accession>
<name>A0A4T0VVZ6_9PEZI</name>
<comment type="caution">
    <text evidence="1">The sequence shown here is derived from an EMBL/GenBank/DDBJ whole genome shotgun (WGS) entry which is preliminary data.</text>
</comment>
<reference evidence="1 2" key="1">
    <citation type="journal article" date="2019" name="Genome Biol. Evol.">
        <title>Genomic Plasticity Mediated by Transposable Elements in the Plant Pathogenic Fungus Colletotrichum higginsianum.</title>
        <authorList>
            <person name="Tsushima A."/>
            <person name="Gan P."/>
            <person name="Kumakura N."/>
            <person name="Narusaka M."/>
            <person name="Takano Y."/>
            <person name="Narusaka Y."/>
            <person name="Shirasu K."/>
        </authorList>
    </citation>
    <scope>NUCLEOTIDE SEQUENCE [LARGE SCALE GENOMIC DNA]</scope>
    <source>
        <strain evidence="1 2">MAFF305635-RFP</strain>
    </source>
</reference>
<evidence type="ECO:0000313" key="1">
    <source>
        <dbReference type="EMBL" id="TIC96970.1"/>
    </source>
</evidence>
<dbReference type="AlphaFoldDB" id="A0A4T0VVZ6"/>
<sequence length="124" mass="14448">MTFTYWVYTRFPVQTTEGFAKDSAQNVKKQVPRVDLGVWSVYAPHYIRYHEEMGMALYEHPFRFTNNHYQKDSACFKDEALVPYRQIPEEEVLDMIDGMGLTLADFETVIPSMVLAVEHIEGYG</sequence>
<evidence type="ECO:0000313" key="2">
    <source>
        <dbReference type="Proteomes" id="UP000305883"/>
    </source>
</evidence>
<gene>
    <name evidence="1" type="ORF">CH35J_007122</name>
</gene>
<dbReference type="OrthoDB" id="5103752at2759"/>
<organism evidence="1 2">
    <name type="scientific">Colletotrichum higginsianum</name>
    <dbReference type="NCBI Taxonomy" id="80884"/>
    <lineage>
        <taxon>Eukaryota</taxon>
        <taxon>Fungi</taxon>
        <taxon>Dikarya</taxon>
        <taxon>Ascomycota</taxon>
        <taxon>Pezizomycotina</taxon>
        <taxon>Sordariomycetes</taxon>
        <taxon>Hypocreomycetidae</taxon>
        <taxon>Glomerellales</taxon>
        <taxon>Glomerellaceae</taxon>
        <taxon>Colletotrichum</taxon>
        <taxon>Colletotrichum destructivum species complex</taxon>
    </lineage>
</organism>